<dbReference type="EMBL" id="FZNO01000005">
    <property type="protein sequence ID" value="SNR38736.1"/>
    <property type="molecule type" value="Genomic_DNA"/>
</dbReference>
<name>A0A238VWR7_9ACTN</name>
<evidence type="ECO:0000313" key="3">
    <source>
        <dbReference type="Proteomes" id="UP000198403"/>
    </source>
</evidence>
<keyword evidence="1" id="KW-1133">Transmembrane helix</keyword>
<keyword evidence="1" id="KW-0472">Membrane</keyword>
<evidence type="ECO:0000313" key="2">
    <source>
        <dbReference type="EMBL" id="SNR38736.1"/>
    </source>
</evidence>
<dbReference type="Proteomes" id="UP000198403">
    <property type="component" value="Unassembled WGS sequence"/>
</dbReference>
<evidence type="ECO:0000256" key="1">
    <source>
        <dbReference type="SAM" id="Phobius"/>
    </source>
</evidence>
<dbReference type="RefSeq" id="WP_089335717.1">
    <property type="nucleotide sequence ID" value="NZ_FZNO01000005.1"/>
</dbReference>
<sequence length="86" mass="8566">MSSNPFDALIREVVRPEADADRTALTVSAGVVAAVNAGPPPTVDVDSAGGTVPTLRYLAGASPQVGDVVWVLSMGGAAMFVLGALA</sequence>
<keyword evidence="1" id="KW-0812">Transmembrane</keyword>
<accession>A0A238VWR7</accession>
<keyword evidence="3" id="KW-1185">Reference proteome</keyword>
<dbReference type="AlphaFoldDB" id="A0A238VWR7"/>
<gene>
    <name evidence="2" type="ORF">SAMN06272737_105117</name>
</gene>
<proteinExistence type="predicted"/>
<protein>
    <submittedName>
        <fullName evidence="2">Uncharacterized protein</fullName>
    </submittedName>
</protein>
<organism evidence="2 3">
    <name type="scientific">Blastococcus mobilis</name>
    <dbReference type="NCBI Taxonomy" id="1938746"/>
    <lineage>
        <taxon>Bacteria</taxon>
        <taxon>Bacillati</taxon>
        <taxon>Actinomycetota</taxon>
        <taxon>Actinomycetes</taxon>
        <taxon>Geodermatophilales</taxon>
        <taxon>Geodermatophilaceae</taxon>
        <taxon>Blastococcus</taxon>
    </lineage>
</organism>
<feature type="transmembrane region" description="Helical" evidence="1">
    <location>
        <begin position="68"/>
        <end position="85"/>
    </location>
</feature>
<reference evidence="2 3" key="1">
    <citation type="submission" date="2017-06" db="EMBL/GenBank/DDBJ databases">
        <authorList>
            <person name="Kim H.J."/>
            <person name="Triplett B.A."/>
        </authorList>
    </citation>
    <scope>NUCLEOTIDE SEQUENCE [LARGE SCALE GENOMIC DNA]</scope>
    <source>
        <strain evidence="2 3">DSM 44272</strain>
    </source>
</reference>